<dbReference type="AlphaFoldDB" id="A0A538TZE9"/>
<protein>
    <submittedName>
        <fullName evidence="1">Uncharacterized protein</fullName>
    </submittedName>
</protein>
<proteinExistence type="predicted"/>
<name>A0A538TZE9_UNCEI</name>
<dbReference type="InterPro" id="IPR034660">
    <property type="entry name" value="DinB/YfiT-like"/>
</dbReference>
<sequence>MTVRREVRRRAGAGSAAAIVTQLEATATAITTLIETLPDPAFALPGGEADWTVAEAIGHDAAARAGLVIAGALAASGRWPSDGARVVPSVPGPAGVGREDLIRKIGQ</sequence>
<evidence type="ECO:0000313" key="2">
    <source>
        <dbReference type="Proteomes" id="UP000319836"/>
    </source>
</evidence>
<reference evidence="1 2" key="1">
    <citation type="journal article" date="2019" name="Nat. Microbiol.">
        <title>Mediterranean grassland soil C-N compound turnover is dependent on rainfall and depth, and is mediated by genomically divergent microorganisms.</title>
        <authorList>
            <person name="Diamond S."/>
            <person name="Andeer P.F."/>
            <person name="Li Z."/>
            <person name="Crits-Christoph A."/>
            <person name="Burstein D."/>
            <person name="Anantharaman K."/>
            <person name="Lane K.R."/>
            <person name="Thomas B.C."/>
            <person name="Pan C."/>
            <person name="Northen T.R."/>
            <person name="Banfield J.F."/>
        </authorList>
    </citation>
    <scope>NUCLEOTIDE SEQUENCE [LARGE SCALE GENOMIC DNA]</scope>
    <source>
        <strain evidence="1">WS_10</strain>
    </source>
</reference>
<feature type="non-terminal residue" evidence="1">
    <location>
        <position position="107"/>
    </location>
</feature>
<accession>A0A538TZE9</accession>
<evidence type="ECO:0000313" key="1">
    <source>
        <dbReference type="EMBL" id="TMQ68973.1"/>
    </source>
</evidence>
<dbReference type="EMBL" id="VBPA01000356">
    <property type="protein sequence ID" value="TMQ68973.1"/>
    <property type="molecule type" value="Genomic_DNA"/>
</dbReference>
<comment type="caution">
    <text evidence="1">The sequence shown here is derived from an EMBL/GenBank/DDBJ whole genome shotgun (WGS) entry which is preliminary data.</text>
</comment>
<organism evidence="1 2">
    <name type="scientific">Eiseniibacteriota bacterium</name>
    <dbReference type="NCBI Taxonomy" id="2212470"/>
    <lineage>
        <taxon>Bacteria</taxon>
        <taxon>Candidatus Eiseniibacteriota</taxon>
    </lineage>
</organism>
<dbReference type="Proteomes" id="UP000319836">
    <property type="component" value="Unassembled WGS sequence"/>
</dbReference>
<gene>
    <name evidence="1" type="ORF">E6K80_13245</name>
</gene>
<dbReference type="SUPFAM" id="SSF109854">
    <property type="entry name" value="DinB/YfiT-like putative metalloenzymes"/>
    <property type="match status" value="1"/>
</dbReference>